<evidence type="ECO:0000313" key="8">
    <source>
        <dbReference type="Proteomes" id="UP000646523"/>
    </source>
</evidence>
<dbReference type="GO" id="GO:0050660">
    <property type="term" value="F:flavin adenine dinucleotide binding"/>
    <property type="evidence" value="ECO:0007669"/>
    <property type="project" value="TreeGrafter"/>
</dbReference>
<dbReference type="Pfam" id="PF16261">
    <property type="entry name" value="DUF4915"/>
    <property type="match status" value="1"/>
</dbReference>
<evidence type="ECO:0000313" key="7">
    <source>
        <dbReference type="EMBL" id="GGO61252.1"/>
    </source>
</evidence>
<dbReference type="SUPFAM" id="SSF52467">
    <property type="entry name" value="DHS-like NAD/FAD-binding domain"/>
    <property type="match status" value="1"/>
</dbReference>
<organism evidence="7 8">
    <name type="scientific">Nonomuraea cavernae</name>
    <dbReference type="NCBI Taxonomy" id="2045107"/>
    <lineage>
        <taxon>Bacteria</taxon>
        <taxon>Bacillati</taxon>
        <taxon>Actinomycetota</taxon>
        <taxon>Actinomycetes</taxon>
        <taxon>Streptosporangiales</taxon>
        <taxon>Streptosporangiaceae</taxon>
        <taxon>Nonomuraea</taxon>
    </lineage>
</organism>
<dbReference type="GO" id="GO:0005948">
    <property type="term" value="C:acetolactate synthase complex"/>
    <property type="evidence" value="ECO:0007669"/>
    <property type="project" value="TreeGrafter"/>
</dbReference>
<proteinExistence type="inferred from homology"/>
<feature type="region of interest" description="Disordered" evidence="3">
    <location>
        <begin position="1130"/>
        <end position="1170"/>
    </location>
</feature>
<name>A0A918DFH3_9ACTN</name>
<evidence type="ECO:0000259" key="6">
    <source>
        <dbReference type="Pfam" id="PF16261"/>
    </source>
</evidence>
<evidence type="ECO:0000259" key="4">
    <source>
        <dbReference type="Pfam" id="PF02775"/>
    </source>
</evidence>
<comment type="similarity">
    <text evidence="1">Belongs to the TPP enzyme family.</text>
</comment>
<accession>A0A918DFH3</accession>
<dbReference type="InterPro" id="IPR011766">
    <property type="entry name" value="TPP_enzyme_TPP-bd"/>
</dbReference>
<protein>
    <submittedName>
        <fullName evidence="7">Uncharacterized protein</fullName>
    </submittedName>
</protein>
<dbReference type="AlphaFoldDB" id="A0A918DFH3"/>
<dbReference type="EMBL" id="BMNH01000001">
    <property type="protein sequence ID" value="GGO61252.1"/>
    <property type="molecule type" value="Genomic_DNA"/>
</dbReference>
<dbReference type="CDD" id="cd07035">
    <property type="entry name" value="TPP_PYR_POX_like"/>
    <property type="match status" value="1"/>
</dbReference>
<dbReference type="Gene3D" id="3.40.50.1220">
    <property type="entry name" value="TPP-binding domain"/>
    <property type="match status" value="1"/>
</dbReference>
<comment type="caution">
    <text evidence="7">The sequence shown here is derived from an EMBL/GenBank/DDBJ whole genome shotgun (WGS) entry which is preliminary data.</text>
</comment>
<dbReference type="PANTHER" id="PTHR18968:SF13">
    <property type="entry name" value="ACETOLACTATE SYNTHASE CATALYTIC SUBUNIT, MITOCHONDRIAL"/>
    <property type="match status" value="1"/>
</dbReference>
<dbReference type="InterPro" id="IPR012001">
    <property type="entry name" value="Thiamin_PyroP_enz_TPP-bd_dom"/>
</dbReference>
<keyword evidence="8" id="KW-1185">Reference proteome</keyword>
<feature type="domain" description="Conserved hypothetical protein CHP03032" evidence="6">
    <location>
        <begin position="92"/>
        <end position="274"/>
    </location>
</feature>
<dbReference type="RefSeq" id="WP_189122098.1">
    <property type="nucleotide sequence ID" value="NZ_BMNH01000001.1"/>
</dbReference>
<dbReference type="InterPro" id="IPR029035">
    <property type="entry name" value="DHS-like_NAD/FAD-binding_dom"/>
</dbReference>
<dbReference type="PANTHER" id="PTHR18968">
    <property type="entry name" value="THIAMINE PYROPHOSPHATE ENZYMES"/>
    <property type="match status" value="1"/>
</dbReference>
<dbReference type="InterPro" id="IPR017481">
    <property type="entry name" value="CHP03032"/>
</dbReference>
<evidence type="ECO:0000259" key="5">
    <source>
        <dbReference type="Pfam" id="PF02776"/>
    </source>
</evidence>
<dbReference type="SUPFAM" id="SSF52518">
    <property type="entry name" value="Thiamin diphosphate-binding fold (THDP-binding)"/>
    <property type="match status" value="2"/>
</dbReference>
<dbReference type="InterPro" id="IPR015943">
    <property type="entry name" value="WD40/YVTN_repeat-like_dom_sf"/>
</dbReference>
<dbReference type="Proteomes" id="UP000646523">
    <property type="component" value="Unassembled WGS sequence"/>
</dbReference>
<dbReference type="Pfam" id="PF02775">
    <property type="entry name" value="TPP_enzyme_C"/>
    <property type="match status" value="1"/>
</dbReference>
<dbReference type="GO" id="GO:0009099">
    <property type="term" value="P:L-valine biosynthetic process"/>
    <property type="evidence" value="ECO:0007669"/>
    <property type="project" value="TreeGrafter"/>
</dbReference>
<feature type="domain" description="Thiamine pyrophosphate enzyme TPP-binding" evidence="4">
    <location>
        <begin position="969"/>
        <end position="1109"/>
    </location>
</feature>
<sequence length="1170" mass="124236">MTIEKLTTLDGLVPPDQHLLASCFDAHHTIGGGLFAINGSVEEIDRVSSTGLFAADGLLFRCLWSAEGSPAELVAYDETGVRRYHRLDDVSTPHDILVVDGQVLVVATTQNEVQCVAPDGEIAWRWRAPGEVDSWHLNSLALAGDRVVVCGFGPFLRRRGWDESGKPTTGQVVHLDTGEPVLKGLRAPHNPWYGDGVWLVCDSAEGEIVEISDATRKETRRLSLPGWPRGLVVTDDHLFVGVSPHRYITDSVETAAVAVVDRADWSVIGLVDLPAREVYALTLAPSPLAEGARQGFDANHTRVHEQGQRQLFDRLGRQPKRLWAVGDPLAVEDCRASITVAELADEQVEADSLITVDCRIRNTGAGVLTPAPPFPVRVLHRWYDADGQVVSTQPITVPLPRSLPPEAIARVPIRARTPSELGDYRLRITLVQDGGVPFDELDEQCAADVGISVVAENAAYGALGDFGLYPAEVRAARTAGGTVHDLVRALLTRPTGGVNGLAVGLIEDAGRPAFVKALASALKASAASLEHVVDDAIPDAGDVLLTGAEAVGLMLRRSGVNVAFAYAGTSELVMCDAMARLGLLVNGRGDRESLFQAGGASRLRPGNGAAVLHGARGLTNALGALADLRRNEIGTVAVVGLPSTGSQPFLPPHAEPDLVPVSGAFAKSWRELRAVPKEPGERRPAVEALVEAVEAAIDDAKSAPYGPALVAVPQDVAEAAWVPLDALPGRGGSGGDAARDDGALRAATALLAEARRPVVFVDDYALLHDGAVPALAAFCERTGAPVLQVKYRRGPMLFERISDSQVPGFLGWYDPADPAHREVLESADLLITVEDRNMYPRVVGELPGCRKIALTSKPAAVEKNGYLGADDALVHADVVASLRDLTAAAPGHDGSAPWYAGIATGERAPAAPDLTPPEEAATLRTGIARTIGQVAARLSRQVVLVDDSQMFGGLLAEEYDEFPPDLRVAGGHGGFVGSGITLATGLALGEPTAKVICCLGDQGFTNSMQGLVSAVQEAAPVTFLVCNNGGAVSLRKQSTPSGWLDSGQNRYLDNAEGMRYVEIATALGVRSLRVDLRGWLDQEHAAMRLETFARALDAMVDHPGPTMIELVLPSDPEFWTGVWINQGFEQAGKKQEPVRQQPVDQERVSQEPVSEESVDQGPVKVGGRDA</sequence>
<evidence type="ECO:0000256" key="2">
    <source>
        <dbReference type="ARBA" id="ARBA00023052"/>
    </source>
</evidence>
<reference evidence="7" key="1">
    <citation type="journal article" date="2014" name="Int. J. Syst. Evol. Microbiol.">
        <title>Complete genome sequence of Corynebacterium casei LMG S-19264T (=DSM 44701T), isolated from a smear-ripened cheese.</title>
        <authorList>
            <consortium name="US DOE Joint Genome Institute (JGI-PGF)"/>
            <person name="Walter F."/>
            <person name="Albersmeier A."/>
            <person name="Kalinowski J."/>
            <person name="Ruckert C."/>
        </authorList>
    </citation>
    <scope>NUCLEOTIDE SEQUENCE</scope>
    <source>
        <strain evidence="7">CGMCC 4.7368</strain>
    </source>
</reference>
<keyword evidence="2" id="KW-0786">Thiamine pyrophosphate</keyword>
<reference evidence="7" key="2">
    <citation type="submission" date="2020-09" db="EMBL/GenBank/DDBJ databases">
        <authorList>
            <person name="Sun Q."/>
            <person name="Zhou Y."/>
        </authorList>
    </citation>
    <scope>NUCLEOTIDE SEQUENCE</scope>
    <source>
        <strain evidence="7">CGMCC 4.7368</strain>
    </source>
</reference>
<dbReference type="GO" id="GO:0030976">
    <property type="term" value="F:thiamine pyrophosphate binding"/>
    <property type="evidence" value="ECO:0007669"/>
    <property type="project" value="InterPro"/>
</dbReference>
<dbReference type="Gene3D" id="3.40.50.970">
    <property type="match status" value="2"/>
</dbReference>
<dbReference type="Pfam" id="PF02776">
    <property type="entry name" value="TPP_enzyme_N"/>
    <property type="match status" value="1"/>
</dbReference>
<evidence type="ECO:0000256" key="1">
    <source>
        <dbReference type="ARBA" id="ARBA00007812"/>
    </source>
</evidence>
<dbReference type="GO" id="GO:0003984">
    <property type="term" value="F:acetolactate synthase activity"/>
    <property type="evidence" value="ECO:0007669"/>
    <property type="project" value="TreeGrafter"/>
</dbReference>
<dbReference type="GO" id="GO:0009097">
    <property type="term" value="P:isoleucine biosynthetic process"/>
    <property type="evidence" value="ECO:0007669"/>
    <property type="project" value="TreeGrafter"/>
</dbReference>
<gene>
    <name evidence="7" type="ORF">GCM10012289_03040</name>
</gene>
<dbReference type="Gene3D" id="2.130.10.10">
    <property type="entry name" value="YVTN repeat-like/Quinoprotein amine dehydrogenase"/>
    <property type="match status" value="1"/>
</dbReference>
<feature type="domain" description="Thiamine pyrophosphate enzyme N-terminal TPP-binding" evidence="5">
    <location>
        <begin position="546"/>
        <end position="648"/>
    </location>
</feature>
<dbReference type="GO" id="GO:0000287">
    <property type="term" value="F:magnesium ion binding"/>
    <property type="evidence" value="ECO:0007669"/>
    <property type="project" value="InterPro"/>
</dbReference>
<dbReference type="InterPro" id="IPR029061">
    <property type="entry name" value="THDP-binding"/>
</dbReference>
<dbReference type="InterPro" id="IPR045229">
    <property type="entry name" value="TPP_enz"/>
</dbReference>
<dbReference type="SUPFAM" id="SSF63825">
    <property type="entry name" value="YWTD domain"/>
    <property type="match status" value="1"/>
</dbReference>
<evidence type="ECO:0000256" key="3">
    <source>
        <dbReference type="SAM" id="MobiDB-lite"/>
    </source>
</evidence>